<dbReference type="CDD" id="cd16377">
    <property type="entry name" value="23S_rRNA_IVP_like"/>
    <property type="match status" value="1"/>
</dbReference>
<gene>
    <name evidence="1" type="ORF">SAMN04488552_0566</name>
</gene>
<evidence type="ECO:0000313" key="1">
    <source>
        <dbReference type="EMBL" id="SDR69618.1"/>
    </source>
</evidence>
<dbReference type="PANTHER" id="PTHR38471">
    <property type="entry name" value="FOUR HELIX BUNDLE PROTEIN"/>
    <property type="match status" value="1"/>
</dbReference>
<dbReference type="SUPFAM" id="SSF158446">
    <property type="entry name" value="IVS-encoded protein-like"/>
    <property type="match status" value="1"/>
</dbReference>
<proteinExistence type="predicted"/>
<dbReference type="STRING" id="1250231.SAMN04488552_0566"/>
<accession>A0A1H1L4Y1</accession>
<dbReference type="AlphaFoldDB" id="A0A1H1L4Y1"/>
<evidence type="ECO:0000313" key="2">
    <source>
        <dbReference type="Proteomes" id="UP000198858"/>
    </source>
</evidence>
<dbReference type="InterPro" id="IPR012657">
    <property type="entry name" value="23S_rRNA-intervening_sequence"/>
</dbReference>
<keyword evidence="2" id="KW-1185">Reference proteome</keyword>
<reference evidence="1 2" key="1">
    <citation type="submission" date="2016-10" db="EMBL/GenBank/DDBJ databases">
        <authorList>
            <person name="Varghese N."/>
            <person name="Submissions S."/>
        </authorList>
    </citation>
    <scope>NUCLEOTIDE SEQUENCE [LARGE SCALE GENOMIC DNA]</scope>
    <source>
        <strain evidence="1 2">Mar_2010_102</strain>
    </source>
</reference>
<organism evidence="1 2">
    <name type="scientific">Christiangramia echinicola</name>
    <dbReference type="NCBI Taxonomy" id="279359"/>
    <lineage>
        <taxon>Bacteria</taxon>
        <taxon>Pseudomonadati</taxon>
        <taxon>Bacteroidota</taxon>
        <taxon>Flavobacteriia</taxon>
        <taxon>Flavobacteriales</taxon>
        <taxon>Flavobacteriaceae</taxon>
        <taxon>Christiangramia</taxon>
    </lineage>
</organism>
<dbReference type="PANTHER" id="PTHR38471:SF2">
    <property type="entry name" value="FOUR HELIX BUNDLE PROTEIN"/>
    <property type="match status" value="1"/>
</dbReference>
<dbReference type="Pfam" id="PF05635">
    <property type="entry name" value="23S_rRNA_IVP"/>
    <property type="match status" value="1"/>
</dbReference>
<dbReference type="EMBL" id="LT629745">
    <property type="protein sequence ID" value="SDR69618.1"/>
    <property type="molecule type" value="Genomic_DNA"/>
</dbReference>
<dbReference type="Gene3D" id="1.20.1440.60">
    <property type="entry name" value="23S rRNA-intervening sequence"/>
    <property type="match status" value="1"/>
</dbReference>
<dbReference type="NCBIfam" id="TIGR02436">
    <property type="entry name" value="four helix bundle protein"/>
    <property type="match status" value="1"/>
</dbReference>
<name>A0A1H1L4Y1_9FLAO</name>
<sequence>MGKVEKFEDLEVWQLARNICKTIEKLLRETPLGKNYALANQIERSSGSIMDNIAEGFGRGGNAEFHNFLSYSKGSTSELKSQCYRAWDKELIKSSDFELLIAECRKLENKLGAFMFYLRKTDLKGIKFKKPGADQI</sequence>
<protein>
    <submittedName>
        <fullName evidence="1">Four helix bundle protein</fullName>
    </submittedName>
</protein>
<dbReference type="RefSeq" id="WP_089661214.1">
    <property type="nucleotide sequence ID" value="NZ_LT629745.1"/>
</dbReference>
<dbReference type="Proteomes" id="UP000198858">
    <property type="component" value="Chromosome I"/>
</dbReference>
<dbReference type="InterPro" id="IPR036583">
    <property type="entry name" value="23S_rRNA_IVS_sf"/>
</dbReference>